<keyword evidence="1" id="KW-0805">Transcription regulation</keyword>
<dbReference type="InterPro" id="IPR005471">
    <property type="entry name" value="Tscrpt_reg_IclR_N"/>
</dbReference>
<name>A0A544W8M6_9MYCO</name>
<dbReference type="InterPro" id="IPR050707">
    <property type="entry name" value="HTH_MetabolicPath_Reg"/>
</dbReference>
<protein>
    <submittedName>
        <fullName evidence="4">Helix-turn-helix domain-containing protein</fullName>
    </submittedName>
</protein>
<dbReference type="PANTHER" id="PTHR30136:SF39">
    <property type="entry name" value="TRANSCRIPTIONAL REGULATORY PROTEIN"/>
    <property type="match status" value="1"/>
</dbReference>
<evidence type="ECO:0000313" key="4">
    <source>
        <dbReference type="EMBL" id="TQR88592.1"/>
    </source>
</evidence>
<organism evidence="4 5">
    <name type="scientific">Mycolicibacterium hodleri</name>
    <dbReference type="NCBI Taxonomy" id="49897"/>
    <lineage>
        <taxon>Bacteria</taxon>
        <taxon>Bacillati</taxon>
        <taxon>Actinomycetota</taxon>
        <taxon>Actinomycetes</taxon>
        <taxon>Mycobacteriales</taxon>
        <taxon>Mycobacteriaceae</taxon>
        <taxon>Mycolicibacterium</taxon>
    </lineage>
</organism>
<dbReference type="RefSeq" id="WP_142549938.1">
    <property type="nucleotide sequence ID" value="NZ_VIFX01000001.1"/>
</dbReference>
<dbReference type="GO" id="GO:0045892">
    <property type="term" value="P:negative regulation of DNA-templated transcription"/>
    <property type="evidence" value="ECO:0007669"/>
    <property type="project" value="TreeGrafter"/>
</dbReference>
<dbReference type="PANTHER" id="PTHR30136">
    <property type="entry name" value="HELIX-TURN-HELIX TRANSCRIPTIONAL REGULATOR, ICLR FAMILY"/>
    <property type="match status" value="1"/>
</dbReference>
<evidence type="ECO:0000256" key="2">
    <source>
        <dbReference type="ARBA" id="ARBA00023163"/>
    </source>
</evidence>
<dbReference type="Gene3D" id="1.10.10.10">
    <property type="entry name" value="Winged helix-like DNA-binding domain superfamily/Winged helix DNA-binding domain"/>
    <property type="match status" value="1"/>
</dbReference>
<dbReference type="SMART" id="SM00346">
    <property type="entry name" value="HTH_ICLR"/>
    <property type="match status" value="1"/>
</dbReference>
<dbReference type="Pfam" id="PF09339">
    <property type="entry name" value="HTH_IclR"/>
    <property type="match status" value="1"/>
</dbReference>
<keyword evidence="5" id="KW-1185">Reference proteome</keyword>
<dbReference type="InterPro" id="IPR029016">
    <property type="entry name" value="GAF-like_dom_sf"/>
</dbReference>
<proteinExistence type="predicted"/>
<dbReference type="SUPFAM" id="SSF46785">
    <property type="entry name" value="Winged helix' DNA-binding domain"/>
    <property type="match status" value="1"/>
</dbReference>
<dbReference type="EMBL" id="VIFX01000001">
    <property type="protein sequence ID" value="TQR88592.1"/>
    <property type="molecule type" value="Genomic_DNA"/>
</dbReference>
<dbReference type="Proteomes" id="UP000315759">
    <property type="component" value="Unassembled WGS sequence"/>
</dbReference>
<dbReference type="Gene3D" id="3.30.450.40">
    <property type="match status" value="1"/>
</dbReference>
<dbReference type="SUPFAM" id="SSF55781">
    <property type="entry name" value="GAF domain-like"/>
    <property type="match status" value="1"/>
</dbReference>
<feature type="domain" description="HTH iclR-type" evidence="3">
    <location>
        <begin position="17"/>
        <end position="80"/>
    </location>
</feature>
<keyword evidence="2" id="KW-0804">Transcription</keyword>
<evidence type="ECO:0000259" key="3">
    <source>
        <dbReference type="PROSITE" id="PS51077"/>
    </source>
</evidence>
<accession>A0A544W8M6</accession>
<sequence>MTQATVTGDGVDRQATSPPTERAIKIVELLAADSGGSLSLTQISRTLEISRPTCHAILATLTEHRWAVRDAQTNGYSLGPAVVALTRTAGDRPFQHPLRELHTATGFPVFVARRDADTIAVIEATGDASRGPALQPGFRMPLVAPFGRDFVAWADAGDQQRWLDGIGEPSSALRARLSAVLAEVRDRGVVLERLTPEYVSVYSALRAMGSHTGADSITIRLAQAFADLTVVDFLPGELDSAATVAVATVSAPIRNPDGTVVMSVTAAPFGELTASAVRSLSAQVLATAAAIEAAR</sequence>
<gene>
    <name evidence="4" type="ORF">D8S82_00875</name>
</gene>
<dbReference type="PROSITE" id="PS51077">
    <property type="entry name" value="HTH_ICLR"/>
    <property type="match status" value="1"/>
</dbReference>
<dbReference type="InterPro" id="IPR036390">
    <property type="entry name" value="WH_DNA-bd_sf"/>
</dbReference>
<evidence type="ECO:0000313" key="5">
    <source>
        <dbReference type="Proteomes" id="UP000315759"/>
    </source>
</evidence>
<dbReference type="GO" id="GO:0003700">
    <property type="term" value="F:DNA-binding transcription factor activity"/>
    <property type="evidence" value="ECO:0007669"/>
    <property type="project" value="TreeGrafter"/>
</dbReference>
<reference evidence="4 5" key="1">
    <citation type="submission" date="2018-10" db="EMBL/GenBank/DDBJ databases">
        <title>Draft genome of Mycobacterium hodleri strain B.</title>
        <authorList>
            <person name="Amande T.J."/>
            <person name="Mcgenity T.J."/>
        </authorList>
    </citation>
    <scope>NUCLEOTIDE SEQUENCE [LARGE SCALE GENOMIC DNA]</scope>
    <source>
        <strain evidence="4 5">B</strain>
    </source>
</reference>
<comment type="caution">
    <text evidence="4">The sequence shown here is derived from an EMBL/GenBank/DDBJ whole genome shotgun (WGS) entry which is preliminary data.</text>
</comment>
<evidence type="ECO:0000256" key="1">
    <source>
        <dbReference type="ARBA" id="ARBA00023015"/>
    </source>
</evidence>
<dbReference type="InterPro" id="IPR036388">
    <property type="entry name" value="WH-like_DNA-bd_sf"/>
</dbReference>
<dbReference type="GO" id="GO:0003677">
    <property type="term" value="F:DNA binding"/>
    <property type="evidence" value="ECO:0007669"/>
    <property type="project" value="InterPro"/>
</dbReference>
<dbReference type="AlphaFoldDB" id="A0A544W8M6"/>